<reference evidence="1 2" key="1">
    <citation type="submission" date="2024-05" db="EMBL/GenBank/DDBJ databases">
        <title>Haplotype-resolved chromosome-level genome assembly of Huyou (Citrus changshanensis).</title>
        <authorList>
            <person name="Miao C."/>
            <person name="Chen W."/>
            <person name="Wu Y."/>
            <person name="Wang L."/>
            <person name="Zhao S."/>
            <person name="Grierson D."/>
            <person name="Xu C."/>
            <person name="Chen K."/>
        </authorList>
    </citation>
    <scope>NUCLEOTIDE SEQUENCE [LARGE SCALE GENOMIC DNA]</scope>
    <source>
        <strain evidence="1">01-14</strain>
        <tissue evidence="1">Leaf</tissue>
    </source>
</reference>
<comment type="caution">
    <text evidence="1">The sequence shown here is derived from an EMBL/GenBank/DDBJ whole genome shotgun (WGS) entry which is preliminary data.</text>
</comment>
<dbReference type="AlphaFoldDB" id="A0AAP0QGF8"/>
<dbReference type="SUPFAM" id="SSF57667">
    <property type="entry name" value="beta-beta-alpha zinc fingers"/>
    <property type="match status" value="1"/>
</dbReference>
<gene>
    <name evidence="1" type="ORF">WN944_003080</name>
</gene>
<dbReference type="PANTHER" id="PTHR34396">
    <property type="entry name" value="OS03G0264950 PROTEIN-RELATED"/>
    <property type="match status" value="1"/>
</dbReference>
<accession>A0AAP0QGF8</accession>
<protein>
    <recommendedName>
        <fullName evidence="3">BED-type domain-containing protein</fullName>
    </recommendedName>
</protein>
<dbReference type="EMBL" id="JBCGBO010000006">
    <property type="protein sequence ID" value="KAK9192390.1"/>
    <property type="molecule type" value="Genomic_DNA"/>
</dbReference>
<dbReference type="SMART" id="SM00614">
    <property type="entry name" value="ZnF_BED"/>
    <property type="match status" value="1"/>
</dbReference>
<proteinExistence type="predicted"/>
<name>A0AAP0QGF8_9ROSI</name>
<keyword evidence="2" id="KW-1185">Reference proteome</keyword>
<dbReference type="InterPro" id="IPR036236">
    <property type="entry name" value="Znf_C2H2_sf"/>
</dbReference>
<dbReference type="Proteomes" id="UP001428341">
    <property type="component" value="Unassembled WGS sequence"/>
</dbReference>
<dbReference type="PANTHER" id="PTHR34396:SF24">
    <property type="entry name" value="BED-TYPE DOMAIN-CONTAINING PROTEIN"/>
    <property type="match status" value="1"/>
</dbReference>
<evidence type="ECO:0008006" key="3">
    <source>
        <dbReference type="Google" id="ProtNLM"/>
    </source>
</evidence>
<evidence type="ECO:0000313" key="1">
    <source>
        <dbReference type="EMBL" id="KAK9192390.1"/>
    </source>
</evidence>
<sequence>MDLVDIHVNKMTSIPASISRSDDDFNDDLNKAKIQASADLDKAMTRGGNMSQDSVGDDDVNDIIEMEEKIEKGLRLVEKKAPRQRKLTSQVWSLFHKVSGEKYLEMMCKQCGIEYVPVRNSGTGNLKRHYETCAKFKKCDPAQMMLDRSDRMSTRVPKFEAHVFRELLSCAIIMHDFPFQFIEYEGIRRI</sequence>
<organism evidence="1 2">
    <name type="scientific">Citrus x changshan-huyou</name>
    <dbReference type="NCBI Taxonomy" id="2935761"/>
    <lineage>
        <taxon>Eukaryota</taxon>
        <taxon>Viridiplantae</taxon>
        <taxon>Streptophyta</taxon>
        <taxon>Embryophyta</taxon>
        <taxon>Tracheophyta</taxon>
        <taxon>Spermatophyta</taxon>
        <taxon>Magnoliopsida</taxon>
        <taxon>eudicotyledons</taxon>
        <taxon>Gunneridae</taxon>
        <taxon>Pentapetalae</taxon>
        <taxon>rosids</taxon>
        <taxon>malvids</taxon>
        <taxon>Sapindales</taxon>
        <taxon>Rutaceae</taxon>
        <taxon>Aurantioideae</taxon>
        <taxon>Citrus</taxon>
    </lineage>
</organism>
<dbReference type="GO" id="GO:0006357">
    <property type="term" value="P:regulation of transcription by RNA polymerase II"/>
    <property type="evidence" value="ECO:0007669"/>
    <property type="project" value="TreeGrafter"/>
</dbReference>
<dbReference type="GO" id="GO:1990837">
    <property type="term" value="F:sequence-specific double-stranded DNA binding"/>
    <property type="evidence" value="ECO:0007669"/>
    <property type="project" value="TreeGrafter"/>
</dbReference>
<dbReference type="GO" id="GO:0005634">
    <property type="term" value="C:nucleus"/>
    <property type="evidence" value="ECO:0007669"/>
    <property type="project" value="TreeGrafter"/>
</dbReference>
<dbReference type="InterPro" id="IPR053031">
    <property type="entry name" value="Cuticle_assoc_protein"/>
</dbReference>
<evidence type="ECO:0000313" key="2">
    <source>
        <dbReference type="Proteomes" id="UP001428341"/>
    </source>
</evidence>